<name>A0ABR1SJS2_9PEZI</name>
<reference evidence="2 3" key="1">
    <citation type="submission" date="2023-01" db="EMBL/GenBank/DDBJ databases">
        <title>Analysis of 21 Apiospora genomes using comparative genomics revels a genus with tremendous synthesis potential of carbohydrate active enzymes and secondary metabolites.</title>
        <authorList>
            <person name="Sorensen T."/>
        </authorList>
    </citation>
    <scope>NUCLEOTIDE SEQUENCE [LARGE SCALE GENOMIC DNA]</scope>
    <source>
        <strain evidence="2 3">CBS 33761</strain>
    </source>
</reference>
<feature type="region of interest" description="Disordered" evidence="1">
    <location>
        <begin position="335"/>
        <end position="389"/>
    </location>
</feature>
<organism evidence="2 3">
    <name type="scientific">Apiospora rasikravindrae</name>
    <dbReference type="NCBI Taxonomy" id="990691"/>
    <lineage>
        <taxon>Eukaryota</taxon>
        <taxon>Fungi</taxon>
        <taxon>Dikarya</taxon>
        <taxon>Ascomycota</taxon>
        <taxon>Pezizomycotina</taxon>
        <taxon>Sordariomycetes</taxon>
        <taxon>Xylariomycetidae</taxon>
        <taxon>Amphisphaeriales</taxon>
        <taxon>Apiosporaceae</taxon>
        <taxon>Apiospora</taxon>
    </lineage>
</organism>
<accession>A0ABR1SJS2</accession>
<comment type="caution">
    <text evidence="2">The sequence shown here is derived from an EMBL/GenBank/DDBJ whole genome shotgun (WGS) entry which is preliminary data.</text>
</comment>
<evidence type="ECO:0008006" key="4">
    <source>
        <dbReference type="Google" id="ProtNLM"/>
    </source>
</evidence>
<evidence type="ECO:0000313" key="2">
    <source>
        <dbReference type="EMBL" id="KAK8034576.1"/>
    </source>
</evidence>
<evidence type="ECO:0000256" key="1">
    <source>
        <dbReference type="SAM" id="MobiDB-lite"/>
    </source>
</evidence>
<proteinExistence type="predicted"/>
<sequence length="389" mass="43931">MNQASQEKKDILQLESLPTELLTQILSTTDSAADLYALIRASPVAYRAFVSAKRVVLLNTVSQALGPVLRDAIAAALFTPTEVRTTQEYTAQAVNSIQKYEALPRMGRGLRAWALELPIESVFALVRANRDVQFFINEFEVLRLPPLRGIDPDAAVPLTLSERRRLAGSLFRHQFWNRIVSKGCKAYNDTDPVYRLFLGTSKPWERHQLADAHSLVCHIQERAFDFSPTCATQHCGICDGEGNRNMAITDSTVNAGGRHLRREVLPPGQTEFSNDQVRWMHTKLHRWRWLGFPFFDRARVERLKTRLPVYATGWLTVPPPPSEECRAECPEDLRPIGPRRVTQPVRRGGHVAGVPSLRPSGTIQPQPEHDQRQETVFYYAPASDSETES</sequence>
<evidence type="ECO:0000313" key="3">
    <source>
        <dbReference type="Proteomes" id="UP001444661"/>
    </source>
</evidence>
<gene>
    <name evidence="2" type="ORF">PG993_009571</name>
</gene>
<protein>
    <recommendedName>
        <fullName evidence="4">F-box domain-containing protein</fullName>
    </recommendedName>
</protein>
<dbReference type="Proteomes" id="UP001444661">
    <property type="component" value="Unassembled WGS sequence"/>
</dbReference>
<dbReference type="EMBL" id="JAQQWK010000009">
    <property type="protein sequence ID" value="KAK8034576.1"/>
    <property type="molecule type" value="Genomic_DNA"/>
</dbReference>
<keyword evidence="3" id="KW-1185">Reference proteome</keyword>